<organism evidence="9 10">
    <name type="scientific">Macrococcoides goetzii</name>
    <dbReference type="NCBI Taxonomy" id="1891097"/>
    <lineage>
        <taxon>Bacteria</taxon>
        <taxon>Bacillati</taxon>
        <taxon>Bacillota</taxon>
        <taxon>Bacilli</taxon>
        <taxon>Bacillales</taxon>
        <taxon>Staphylococcaceae</taxon>
        <taxon>Macrococcoides</taxon>
    </lineage>
</organism>
<dbReference type="InterPro" id="IPR036005">
    <property type="entry name" value="Creatinase/aminopeptidase-like"/>
</dbReference>
<keyword evidence="9" id="KW-0645">Protease</keyword>
<dbReference type="Gene3D" id="3.40.350.10">
    <property type="entry name" value="Creatinase/prolidase N-terminal domain"/>
    <property type="match status" value="1"/>
</dbReference>
<dbReference type="EMBL" id="MJBI02000001">
    <property type="protein sequence ID" value="RAI82225.1"/>
    <property type="molecule type" value="Genomic_DNA"/>
</dbReference>
<evidence type="ECO:0000256" key="2">
    <source>
        <dbReference type="ARBA" id="ARBA00008766"/>
    </source>
</evidence>
<evidence type="ECO:0000259" key="7">
    <source>
        <dbReference type="Pfam" id="PF00557"/>
    </source>
</evidence>
<protein>
    <submittedName>
        <fullName evidence="9">Aminopeptidase P family protein</fullName>
    </submittedName>
</protein>
<dbReference type="InterPro" id="IPR001131">
    <property type="entry name" value="Peptidase_M24B_aminopep-P_CS"/>
</dbReference>
<keyword evidence="9" id="KW-0031">Aminopeptidase</keyword>
<keyword evidence="3 6" id="KW-0479">Metal-binding</keyword>
<dbReference type="PROSITE" id="PS00491">
    <property type="entry name" value="PROLINE_PEPTIDASE"/>
    <property type="match status" value="1"/>
</dbReference>
<dbReference type="PANTHER" id="PTHR46112:SF10">
    <property type="entry name" value="DIPEPTIDASE YKVY-RELATED"/>
    <property type="match status" value="1"/>
</dbReference>
<feature type="domain" description="Peptidase M24" evidence="7">
    <location>
        <begin position="142"/>
        <end position="345"/>
    </location>
</feature>
<name>A0A2G5NP19_9STAP</name>
<dbReference type="RefSeq" id="WP_099579903.1">
    <property type="nucleotide sequence ID" value="NZ_MJBI02000001.1"/>
</dbReference>
<keyword evidence="4" id="KW-0378">Hydrolase</keyword>
<evidence type="ECO:0000256" key="5">
    <source>
        <dbReference type="ARBA" id="ARBA00023211"/>
    </source>
</evidence>
<dbReference type="Gene3D" id="3.90.230.10">
    <property type="entry name" value="Creatinase/methionine aminopeptidase superfamily"/>
    <property type="match status" value="1"/>
</dbReference>
<dbReference type="SUPFAM" id="SSF53092">
    <property type="entry name" value="Creatinase/prolidase N-terminal domain"/>
    <property type="match status" value="1"/>
</dbReference>
<dbReference type="GO" id="GO:0004177">
    <property type="term" value="F:aminopeptidase activity"/>
    <property type="evidence" value="ECO:0007669"/>
    <property type="project" value="UniProtKB-KW"/>
</dbReference>
<dbReference type="Pfam" id="PF00557">
    <property type="entry name" value="Peptidase_M24"/>
    <property type="match status" value="1"/>
</dbReference>
<proteinExistence type="inferred from homology"/>
<comment type="caution">
    <text evidence="9">The sequence shown here is derived from an EMBL/GenBank/DDBJ whole genome shotgun (WGS) entry which is preliminary data.</text>
</comment>
<dbReference type="InterPro" id="IPR050659">
    <property type="entry name" value="Peptidase_M24B"/>
</dbReference>
<dbReference type="GO" id="GO:0046872">
    <property type="term" value="F:metal ion binding"/>
    <property type="evidence" value="ECO:0007669"/>
    <property type="project" value="UniProtKB-KW"/>
</dbReference>
<dbReference type="Proteomes" id="UP000229523">
    <property type="component" value="Unassembled WGS sequence"/>
</dbReference>
<dbReference type="InterPro" id="IPR000587">
    <property type="entry name" value="Creatinase_N"/>
</dbReference>
<comment type="cofactor">
    <cofactor evidence="1">
        <name>Mn(2+)</name>
        <dbReference type="ChEBI" id="CHEBI:29035"/>
    </cofactor>
</comment>
<evidence type="ECO:0000259" key="8">
    <source>
        <dbReference type="Pfam" id="PF01321"/>
    </source>
</evidence>
<reference evidence="9 10" key="1">
    <citation type="journal article" date="2018" name="Front. Microbiol.">
        <title>Description and Comparative Genomics of Macrococcus caseolyticus subsp. hominis subsp. nov., Macrococcus goetzii sp. nov., Macrococcus epidermidis sp. nov., and Macrococcus bohemicus sp. nov., Novel Macrococci From Human Clinical Material With Virulence Potential and Suspected Uptake of Foreign DNA by Natural Transformation.</title>
        <authorList>
            <person name="Maslanova I."/>
            <person name="Wertheimer Z."/>
            <person name="Sedlacek I."/>
            <person name="Svec P."/>
            <person name="Indrakova A."/>
            <person name="Kovarovic V."/>
            <person name="Schumann P."/>
            <person name="Sproer C."/>
            <person name="Kralova S."/>
            <person name="Sedo O."/>
            <person name="Kristofova L."/>
            <person name="Vrbovska V."/>
            <person name="Fuzik T."/>
            <person name="Petras P."/>
            <person name="Zdrahal Z."/>
            <person name="Ruzickova V."/>
            <person name="Doskar J."/>
            <person name="Pantucek R."/>
        </authorList>
    </citation>
    <scope>NUCLEOTIDE SEQUENCE [LARGE SCALE GENOMIC DNA]</scope>
    <source>
        <strain evidence="9 10">CCM 4927</strain>
    </source>
</reference>
<sequence length="356" mass="39798">MKQTLKNLQQLMQSQSIEYAWITTPDNINYFSGFLSDPHERLTALYVTQDNALLVVPNMEVEDAQKASNLTAYGYSDTEDAFEVAKQNTKFPDNEVLYIEEEHVTVKREKALLNTFKATQLNALDQIIKDMRNIKTADEIEILKSAAQYADKALQIGVSHLKEGVTEKEVAQYLESEILKIEGISGMSFNTTVLFGDHAASPHGTPGNRKLKNDEYVLFDLGVIYNGYCSDITRTIAFGNPPAYHQEIHAIVTEANQRAIKGVKPGVKISEIDALARDYISEKGYGEAFPHRLGHGLGITVHEFPDISSANDDTLKPGMCFTIEPGIYLHGEIGVRVEDDILVTEEGYEVLTRYEK</sequence>
<dbReference type="InterPro" id="IPR000994">
    <property type="entry name" value="Pept_M24"/>
</dbReference>
<dbReference type="AlphaFoldDB" id="A0A2G5NP19"/>
<evidence type="ECO:0000313" key="9">
    <source>
        <dbReference type="EMBL" id="RAI82225.1"/>
    </source>
</evidence>
<evidence type="ECO:0000256" key="3">
    <source>
        <dbReference type="ARBA" id="ARBA00022723"/>
    </source>
</evidence>
<keyword evidence="5" id="KW-0464">Manganese</keyword>
<comment type="similarity">
    <text evidence="2 6">Belongs to the peptidase M24B family.</text>
</comment>
<dbReference type="SUPFAM" id="SSF55920">
    <property type="entry name" value="Creatinase/aminopeptidase"/>
    <property type="match status" value="1"/>
</dbReference>
<dbReference type="InterPro" id="IPR029149">
    <property type="entry name" value="Creatin/AminoP/Spt16_N"/>
</dbReference>
<dbReference type="CDD" id="cd01092">
    <property type="entry name" value="APP-like"/>
    <property type="match status" value="1"/>
</dbReference>
<evidence type="ECO:0000256" key="4">
    <source>
        <dbReference type="ARBA" id="ARBA00022801"/>
    </source>
</evidence>
<evidence type="ECO:0000313" key="10">
    <source>
        <dbReference type="Proteomes" id="UP000229523"/>
    </source>
</evidence>
<accession>A0A2G5NP19</accession>
<feature type="domain" description="Creatinase N-terminal" evidence="8">
    <location>
        <begin position="5"/>
        <end position="134"/>
    </location>
</feature>
<evidence type="ECO:0000256" key="6">
    <source>
        <dbReference type="RuleBase" id="RU000590"/>
    </source>
</evidence>
<evidence type="ECO:0000256" key="1">
    <source>
        <dbReference type="ARBA" id="ARBA00001936"/>
    </source>
</evidence>
<dbReference type="PANTHER" id="PTHR46112">
    <property type="entry name" value="AMINOPEPTIDASE"/>
    <property type="match status" value="1"/>
</dbReference>
<dbReference type="Pfam" id="PF01321">
    <property type="entry name" value="Creatinase_N"/>
    <property type="match status" value="1"/>
</dbReference>
<gene>
    <name evidence="9" type="ORF">BFS35_000650</name>
</gene>
<keyword evidence="10" id="KW-1185">Reference proteome</keyword>